<dbReference type="Gene3D" id="3.40.50.720">
    <property type="entry name" value="NAD(P)-binding Rossmann-like Domain"/>
    <property type="match status" value="1"/>
</dbReference>
<dbReference type="RefSeq" id="WP_103425093.1">
    <property type="nucleotide sequence ID" value="NZ_CP026309.1"/>
</dbReference>
<dbReference type="Pfam" id="PF08240">
    <property type="entry name" value="ADH_N"/>
    <property type="match status" value="1"/>
</dbReference>
<evidence type="ECO:0000259" key="1">
    <source>
        <dbReference type="SMART" id="SM00829"/>
    </source>
</evidence>
<dbReference type="AlphaFoldDB" id="A0A2I8VHK7"/>
<accession>A0A2I8VHK7</accession>
<proteinExistence type="predicted"/>
<dbReference type="SMART" id="SM00829">
    <property type="entry name" value="PKS_ER"/>
    <property type="match status" value="1"/>
</dbReference>
<dbReference type="GO" id="GO:0016616">
    <property type="term" value="F:oxidoreductase activity, acting on the CH-OH group of donors, NAD or NADP as acceptor"/>
    <property type="evidence" value="ECO:0007669"/>
    <property type="project" value="UniProtKB-ARBA"/>
</dbReference>
<dbReference type="Pfam" id="PF13602">
    <property type="entry name" value="ADH_zinc_N_2"/>
    <property type="match status" value="1"/>
</dbReference>
<dbReference type="SUPFAM" id="SSF51735">
    <property type="entry name" value="NAD(P)-binding Rossmann-fold domains"/>
    <property type="match status" value="1"/>
</dbReference>
<dbReference type="OrthoDB" id="146629at2157"/>
<protein>
    <submittedName>
        <fullName evidence="2">NADP-dependent oxidoreductase</fullName>
    </submittedName>
</protein>
<dbReference type="Gene3D" id="3.90.180.10">
    <property type="entry name" value="Medium-chain alcohol dehydrogenases, catalytic domain"/>
    <property type="match status" value="1"/>
</dbReference>
<dbReference type="InterPro" id="IPR036291">
    <property type="entry name" value="NAD(P)-bd_dom_sf"/>
</dbReference>
<dbReference type="EMBL" id="CP026309">
    <property type="protein sequence ID" value="AUV81405.1"/>
    <property type="molecule type" value="Genomic_DNA"/>
</dbReference>
<dbReference type="InterPro" id="IPR013154">
    <property type="entry name" value="ADH-like_N"/>
</dbReference>
<organism evidence="2 3">
    <name type="scientific">Salinigranum rubrum</name>
    <dbReference type="NCBI Taxonomy" id="755307"/>
    <lineage>
        <taxon>Archaea</taxon>
        <taxon>Methanobacteriati</taxon>
        <taxon>Methanobacteriota</taxon>
        <taxon>Stenosarchaea group</taxon>
        <taxon>Halobacteria</taxon>
        <taxon>Halobacteriales</taxon>
        <taxon>Haloferacaceae</taxon>
        <taxon>Salinigranum</taxon>
    </lineage>
</organism>
<dbReference type="InterPro" id="IPR020843">
    <property type="entry name" value="ER"/>
</dbReference>
<dbReference type="GeneID" id="35591789"/>
<dbReference type="GO" id="GO:0044281">
    <property type="term" value="P:small molecule metabolic process"/>
    <property type="evidence" value="ECO:0007669"/>
    <property type="project" value="UniProtKB-ARBA"/>
</dbReference>
<dbReference type="InterPro" id="IPR050700">
    <property type="entry name" value="YIM1/Zinc_Alcohol_DH_Fams"/>
</dbReference>
<dbReference type="KEGG" id="srub:C2R22_06825"/>
<dbReference type="GO" id="GO:0030554">
    <property type="term" value="F:adenyl nucleotide binding"/>
    <property type="evidence" value="ECO:0007669"/>
    <property type="project" value="UniProtKB-ARBA"/>
</dbReference>
<sequence>MKAIQLQKPEGIETLTYDDVPRPEPDRHELRVQVHAAGINPIDWLMCRGDLSHLLDREVPWTPGWDVSGVIEAVGANVTGFNPGDTVCGMARLPGGGGAFAEYITMRSDELTDKPQSLSHLEAAGVPMAGQTAFHALYEEGNLGAGQRVLIHAAAGGVGHMAAQFAANTGAHVIGTASGRNEAFLRELGVDKFVNYRHKRFEDVVDDVDVVLDAVGGDVLERSVEIVQPGGIVVTLPEPPSERVVERYNEHGVDVSFFDAILDSDPATLRRVAAHADSEVVAPRISGTYPLSEVQDALERSADGHVRGKLVVDLTADADD</sequence>
<dbReference type="PANTHER" id="PTHR11695">
    <property type="entry name" value="ALCOHOL DEHYDROGENASE RELATED"/>
    <property type="match status" value="1"/>
</dbReference>
<evidence type="ECO:0000313" key="3">
    <source>
        <dbReference type="Proteomes" id="UP000236584"/>
    </source>
</evidence>
<dbReference type="PANTHER" id="PTHR11695:SF294">
    <property type="entry name" value="RETICULON-4-INTERACTING PROTEIN 1, MITOCHONDRIAL"/>
    <property type="match status" value="1"/>
</dbReference>
<dbReference type="SUPFAM" id="SSF50129">
    <property type="entry name" value="GroES-like"/>
    <property type="match status" value="1"/>
</dbReference>
<dbReference type="InterPro" id="IPR011032">
    <property type="entry name" value="GroES-like_sf"/>
</dbReference>
<keyword evidence="3" id="KW-1185">Reference proteome</keyword>
<feature type="domain" description="Enoyl reductase (ER)" evidence="1">
    <location>
        <begin position="11"/>
        <end position="312"/>
    </location>
</feature>
<reference evidence="2 3" key="1">
    <citation type="submission" date="2018-01" db="EMBL/GenBank/DDBJ databases">
        <title>Complete genome sequence of Salinigranum rubrum GX10T, an extremely halophilic archaeon isolated from a marine solar saltern.</title>
        <authorList>
            <person name="Han S."/>
        </authorList>
    </citation>
    <scope>NUCLEOTIDE SEQUENCE [LARGE SCALE GENOMIC DNA]</scope>
    <source>
        <strain evidence="2 3">GX10</strain>
    </source>
</reference>
<evidence type="ECO:0000313" key="2">
    <source>
        <dbReference type="EMBL" id="AUV81405.1"/>
    </source>
</evidence>
<dbReference type="GO" id="GO:0043168">
    <property type="term" value="F:anion binding"/>
    <property type="evidence" value="ECO:0007669"/>
    <property type="project" value="UniProtKB-ARBA"/>
</dbReference>
<gene>
    <name evidence="2" type="ORF">C2R22_06825</name>
</gene>
<dbReference type="Proteomes" id="UP000236584">
    <property type="component" value="Chromosome"/>
</dbReference>
<dbReference type="CDD" id="cd05289">
    <property type="entry name" value="MDR_like_2"/>
    <property type="match status" value="1"/>
</dbReference>
<name>A0A2I8VHK7_9EURY</name>